<feature type="compositionally biased region" description="Polar residues" evidence="4">
    <location>
        <begin position="190"/>
        <end position="201"/>
    </location>
</feature>
<evidence type="ECO:0000256" key="3">
    <source>
        <dbReference type="ARBA" id="ARBA00022801"/>
    </source>
</evidence>
<evidence type="ECO:0000313" key="7">
    <source>
        <dbReference type="EMBL" id="VZO38293.1"/>
    </source>
</evidence>
<proteinExistence type="inferred from homology"/>
<comment type="caution">
    <text evidence="7">The sequence shown here is derived from an EMBL/GenBank/DDBJ whole genome shotgun (WGS) entry which is preliminary data.</text>
</comment>
<feature type="region of interest" description="Disordered" evidence="4">
    <location>
        <begin position="189"/>
        <end position="213"/>
    </location>
</feature>
<evidence type="ECO:0000256" key="4">
    <source>
        <dbReference type="SAM" id="MobiDB-lite"/>
    </source>
</evidence>
<dbReference type="Proteomes" id="UP000419743">
    <property type="component" value="Unassembled WGS sequence"/>
</dbReference>
<dbReference type="Pfam" id="PF13365">
    <property type="entry name" value="Trypsin_2"/>
    <property type="match status" value="1"/>
</dbReference>
<evidence type="ECO:0000313" key="8">
    <source>
        <dbReference type="Proteomes" id="UP000419743"/>
    </source>
</evidence>
<evidence type="ECO:0000256" key="1">
    <source>
        <dbReference type="ARBA" id="ARBA00010541"/>
    </source>
</evidence>
<keyword evidence="2 7" id="KW-0645">Protease</keyword>
<dbReference type="PANTHER" id="PTHR43343:SF3">
    <property type="entry name" value="PROTEASE DO-LIKE 8, CHLOROPLASTIC"/>
    <property type="match status" value="1"/>
</dbReference>
<dbReference type="Pfam" id="PF17820">
    <property type="entry name" value="PDZ_6"/>
    <property type="match status" value="1"/>
</dbReference>
<dbReference type="InterPro" id="IPR001940">
    <property type="entry name" value="Peptidase_S1C"/>
</dbReference>
<dbReference type="InterPro" id="IPR036034">
    <property type="entry name" value="PDZ_sf"/>
</dbReference>
<evidence type="ECO:0000259" key="6">
    <source>
        <dbReference type="PROSITE" id="PS50106"/>
    </source>
</evidence>
<reference evidence="7 8" key="1">
    <citation type="submission" date="2019-11" db="EMBL/GenBank/DDBJ databases">
        <authorList>
            <person name="Criscuolo A."/>
        </authorList>
    </citation>
    <scope>NUCLEOTIDE SEQUENCE [LARGE SCALE GENOMIC DNA]</scope>
    <source>
        <strain evidence="7">CIP111667</strain>
    </source>
</reference>
<keyword evidence="5" id="KW-1133">Transmembrane helix</keyword>
<dbReference type="PROSITE" id="PS50106">
    <property type="entry name" value="PDZ"/>
    <property type="match status" value="1"/>
</dbReference>
<sequence>MSTPGEGTGAPGEPRPRTASDAAWAPTSAAPHNPATANPNPGVPTNPPASPPNPVAPTNPGAATTGALPPPPAAAPGSGIPHTPPAAPPAAWSSPNLAGYAAPGPRAEPSPPNRAGHPPSGFGQQGAGAGPGLTGPHQAGLPPATDTAARPRPRRRGVPAGVVALLMALCLLLGILGGIVGGRALFPDRSTGSGMPTSDVATGSGGSAGGDMNPDSVAGIAARVLPSTVYIEVRTGAGGSTGSGFVLREDGYVVTNAHVIAAANNGAGQVIVIFPDGSQEEAEIIGSTSDYDLAVLRVDRDDLTPLVLGDSDAVVVGEPVVAIGAPLGLEGTVTAGIVSALDRPVSVAGGSERSFINAIQTDAAINPGNSGGPLVNAAGEVIGVNTAIATDEQAGAIGLGFAIPSVQVRRTAEQIIETGRATYPIIGATLTGDYTGEGVQIVPTDEADGVDPVTPGGPAEEAGLQAGDVIVAIDGEPVTTADELIVKIRSHAPGDVITLTLLEDGGEREIEVTLGERESE</sequence>
<dbReference type="GO" id="GO:0004252">
    <property type="term" value="F:serine-type endopeptidase activity"/>
    <property type="evidence" value="ECO:0007669"/>
    <property type="project" value="InterPro"/>
</dbReference>
<dbReference type="InterPro" id="IPR001478">
    <property type="entry name" value="PDZ"/>
</dbReference>
<keyword evidence="5" id="KW-0472">Membrane</keyword>
<dbReference type="AlphaFoldDB" id="A0A7M4DLW3"/>
<feature type="compositionally biased region" description="Low complexity" evidence="4">
    <location>
        <begin position="58"/>
        <end position="67"/>
    </location>
</feature>
<dbReference type="EMBL" id="CACRYJ010000046">
    <property type="protein sequence ID" value="VZO38293.1"/>
    <property type="molecule type" value="Genomic_DNA"/>
</dbReference>
<dbReference type="InterPro" id="IPR043504">
    <property type="entry name" value="Peptidase_S1_PA_chymotrypsin"/>
</dbReference>
<keyword evidence="3" id="KW-0378">Hydrolase</keyword>
<evidence type="ECO:0000256" key="2">
    <source>
        <dbReference type="ARBA" id="ARBA00022670"/>
    </source>
</evidence>
<feature type="region of interest" description="Disordered" evidence="4">
    <location>
        <begin position="1"/>
        <end position="155"/>
    </location>
</feature>
<feature type="domain" description="PDZ" evidence="6">
    <location>
        <begin position="405"/>
        <end position="490"/>
    </location>
</feature>
<dbReference type="GO" id="GO:0006508">
    <property type="term" value="P:proteolysis"/>
    <property type="evidence" value="ECO:0007669"/>
    <property type="project" value="UniProtKB-KW"/>
</dbReference>
<evidence type="ECO:0000256" key="5">
    <source>
        <dbReference type="SAM" id="Phobius"/>
    </source>
</evidence>
<dbReference type="SUPFAM" id="SSF50156">
    <property type="entry name" value="PDZ domain-like"/>
    <property type="match status" value="1"/>
</dbReference>
<organism evidence="7 8">
    <name type="scientific">Occultella aeris</name>
    <dbReference type="NCBI Taxonomy" id="2761496"/>
    <lineage>
        <taxon>Bacteria</taxon>
        <taxon>Bacillati</taxon>
        <taxon>Actinomycetota</taxon>
        <taxon>Actinomycetes</taxon>
        <taxon>Micrococcales</taxon>
        <taxon>Ruaniaceae</taxon>
        <taxon>Occultella</taxon>
    </lineage>
</organism>
<feature type="compositionally biased region" description="Gly residues" evidence="4">
    <location>
        <begin position="1"/>
        <end position="10"/>
    </location>
</feature>
<dbReference type="InterPro" id="IPR051201">
    <property type="entry name" value="Chloro_Bact_Ser_Proteases"/>
</dbReference>
<dbReference type="PANTHER" id="PTHR43343">
    <property type="entry name" value="PEPTIDASE S12"/>
    <property type="match status" value="1"/>
</dbReference>
<keyword evidence="8" id="KW-1185">Reference proteome</keyword>
<dbReference type="InterPro" id="IPR041489">
    <property type="entry name" value="PDZ_6"/>
</dbReference>
<dbReference type="Gene3D" id="2.40.10.10">
    <property type="entry name" value="Trypsin-like serine proteases"/>
    <property type="match status" value="2"/>
</dbReference>
<dbReference type="SUPFAM" id="SSF50494">
    <property type="entry name" value="Trypsin-like serine proteases"/>
    <property type="match status" value="1"/>
</dbReference>
<feature type="compositionally biased region" description="Gly residues" evidence="4">
    <location>
        <begin position="123"/>
        <end position="133"/>
    </location>
</feature>
<accession>A0A7M4DLW3</accession>
<feature type="compositionally biased region" description="Pro residues" evidence="4">
    <location>
        <begin position="41"/>
        <end position="57"/>
    </location>
</feature>
<dbReference type="CDD" id="cd06779">
    <property type="entry name" value="cpPDZ_Deg_HtrA-like"/>
    <property type="match status" value="1"/>
</dbReference>
<dbReference type="RefSeq" id="WP_156741828.1">
    <property type="nucleotide sequence ID" value="NZ_CACRYJ010000046.1"/>
</dbReference>
<feature type="compositionally biased region" description="Low complexity" evidence="4">
    <location>
        <begin position="17"/>
        <end position="40"/>
    </location>
</feature>
<name>A0A7M4DLW3_9MICO</name>
<keyword evidence="5" id="KW-0812">Transmembrane</keyword>
<feature type="transmembrane region" description="Helical" evidence="5">
    <location>
        <begin position="160"/>
        <end position="186"/>
    </location>
</feature>
<protein>
    <submittedName>
        <fullName evidence="7">Serine protease HtrA</fullName>
    </submittedName>
</protein>
<comment type="similarity">
    <text evidence="1">Belongs to the peptidase S1C family.</text>
</comment>
<dbReference type="Gene3D" id="2.30.42.10">
    <property type="match status" value="1"/>
</dbReference>
<dbReference type="PRINTS" id="PR00834">
    <property type="entry name" value="PROTEASES2C"/>
</dbReference>
<gene>
    <name evidence="7" type="primary">htrA_2</name>
    <name evidence="7" type="ORF">HALOF300_03130</name>
</gene>
<dbReference type="InterPro" id="IPR009003">
    <property type="entry name" value="Peptidase_S1_PA"/>
</dbReference>
<dbReference type="SMART" id="SM00228">
    <property type="entry name" value="PDZ"/>
    <property type="match status" value="1"/>
</dbReference>